<reference evidence="2 3" key="1">
    <citation type="journal article" date="2006" name="Syst. Appl. Microbiol.">
        <title>Anoxybacillus amylolyticus sp. nov., a thermophilic amylase producing bacterium isolated from Mount Rittmann (Antarctica).</title>
        <authorList>
            <person name="Poli A."/>
            <person name="Esposito E."/>
            <person name="Lama L."/>
            <person name="Orlando P."/>
            <person name="Nicolaus G."/>
            <person name="de Appolonia F."/>
            <person name="Gambacorta A."/>
            <person name="Nicolaus B."/>
        </authorList>
    </citation>
    <scope>NUCLEOTIDE SEQUENCE [LARGE SCALE GENOMIC DNA]</scope>
    <source>
        <strain evidence="2 3">DSM 15939</strain>
        <plasmid evidence="3">Plasmid pdsm15939_1</plasmid>
    </source>
</reference>
<geneLocation type="plasmid" evidence="3">
    <name>pdsm15939_1</name>
</geneLocation>
<dbReference type="InterPro" id="IPR003583">
    <property type="entry name" value="Hlx-hairpin-Hlx_DNA-bd_motif"/>
</dbReference>
<evidence type="ECO:0000313" key="3">
    <source>
        <dbReference type="Proteomes" id="UP000076865"/>
    </source>
</evidence>
<gene>
    <name evidence="2" type="ORF">GFC30_3181</name>
</gene>
<dbReference type="AlphaFoldDB" id="A0A160F6L4"/>
<feature type="domain" description="Helix-hairpin-helix DNA-binding motif class 1" evidence="1">
    <location>
        <begin position="46"/>
        <end position="65"/>
    </location>
</feature>
<name>A0A160F6L4_9BACL</name>
<dbReference type="KEGG" id="aamy:GFC30_3181"/>
<accession>A0A160F6L4</accession>
<dbReference type="EMBL" id="CP015439">
    <property type="protein sequence ID" value="ANB62259.1"/>
    <property type="molecule type" value="Genomic_DNA"/>
</dbReference>
<dbReference type="Proteomes" id="UP000076865">
    <property type="component" value="Plasmid pDSM15939_1"/>
</dbReference>
<dbReference type="GO" id="GO:0003677">
    <property type="term" value="F:DNA binding"/>
    <property type="evidence" value="ECO:0007669"/>
    <property type="project" value="InterPro"/>
</dbReference>
<evidence type="ECO:0000259" key="1">
    <source>
        <dbReference type="SMART" id="SM00278"/>
    </source>
</evidence>
<dbReference type="PATRIC" id="fig|294699.3.peg.3288"/>
<protein>
    <recommendedName>
        <fullName evidence="1">Helix-hairpin-helix DNA-binding motif class 1 domain-containing protein</fullName>
    </recommendedName>
</protein>
<dbReference type="SMART" id="SM00278">
    <property type="entry name" value="HhH1"/>
    <property type="match status" value="1"/>
</dbReference>
<dbReference type="RefSeq" id="WP_066327877.1">
    <property type="nucleotide sequence ID" value="NZ_CP015439.1"/>
</dbReference>
<keyword evidence="2" id="KW-0614">Plasmid</keyword>
<sequence>MKRKRERESSSSPFHPEIIAAWNKGFEAGAKRQNELDTKIMLEWLKSLEEIAGIGPKTAQKIREHCLGFIQAKHQGR</sequence>
<proteinExistence type="predicted"/>
<keyword evidence="3" id="KW-1185">Reference proteome</keyword>
<dbReference type="GO" id="GO:0006281">
    <property type="term" value="P:DNA repair"/>
    <property type="evidence" value="ECO:0007669"/>
    <property type="project" value="InterPro"/>
</dbReference>
<evidence type="ECO:0000313" key="2">
    <source>
        <dbReference type="EMBL" id="ANB62259.1"/>
    </source>
</evidence>
<dbReference type="OrthoDB" id="2887796at2"/>
<organism evidence="2 3">
    <name type="scientific">Anoxybacteroides amylolyticum</name>
    <dbReference type="NCBI Taxonomy" id="294699"/>
    <lineage>
        <taxon>Bacteria</taxon>
        <taxon>Bacillati</taxon>
        <taxon>Bacillota</taxon>
        <taxon>Bacilli</taxon>
        <taxon>Bacillales</taxon>
        <taxon>Anoxybacillaceae</taxon>
        <taxon>Anoxybacteroides</taxon>
    </lineage>
</organism>